<organism evidence="5 6">
    <name type="scientific">Williamsia sterculiae</name>
    <dbReference type="NCBI Taxonomy" id="1344003"/>
    <lineage>
        <taxon>Bacteria</taxon>
        <taxon>Bacillati</taxon>
        <taxon>Actinomycetota</taxon>
        <taxon>Actinomycetes</taxon>
        <taxon>Mycobacteriales</taxon>
        <taxon>Nocardiaceae</taxon>
        <taxon>Williamsia</taxon>
    </lineage>
</organism>
<protein>
    <submittedName>
        <fullName evidence="5">DNA-binding transcriptional regulator, MarR family</fullName>
    </submittedName>
</protein>
<keyword evidence="1" id="KW-0805">Transcription regulation</keyword>
<dbReference type="PROSITE" id="PS01117">
    <property type="entry name" value="HTH_MARR_1"/>
    <property type="match status" value="1"/>
</dbReference>
<dbReference type="SMART" id="SM00347">
    <property type="entry name" value="HTH_MARR"/>
    <property type="match status" value="1"/>
</dbReference>
<dbReference type="OrthoDB" id="69852at2"/>
<keyword evidence="2 5" id="KW-0238">DNA-binding</keyword>
<dbReference type="PANTHER" id="PTHR39515:SF2">
    <property type="entry name" value="HTH-TYPE TRANSCRIPTIONAL REGULATOR RV0880"/>
    <property type="match status" value="1"/>
</dbReference>
<dbReference type="PROSITE" id="PS50995">
    <property type="entry name" value="HTH_MARR_2"/>
    <property type="match status" value="1"/>
</dbReference>
<gene>
    <name evidence="5" type="ORF">SAMN05445060_2358</name>
</gene>
<dbReference type="GO" id="GO:0003677">
    <property type="term" value="F:DNA binding"/>
    <property type="evidence" value="ECO:0007669"/>
    <property type="project" value="UniProtKB-KW"/>
</dbReference>
<dbReference type="Gene3D" id="1.10.10.10">
    <property type="entry name" value="Winged helix-like DNA-binding domain superfamily/Winged helix DNA-binding domain"/>
    <property type="match status" value="1"/>
</dbReference>
<dbReference type="InterPro" id="IPR000835">
    <property type="entry name" value="HTH_MarR-typ"/>
</dbReference>
<reference evidence="5 6" key="1">
    <citation type="submission" date="2017-01" db="EMBL/GenBank/DDBJ databases">
        <authorList>
            <person name="Mah S.A."/>
            <person name="Swanson W.J."/>
            <person name="Moy G.W."/>
            <person name="Vacquier V.D."/>
        </authorList>
    </citation>
    <scope>NUCLEOTIDE SEQUENCE [LARGE SCALE GENOMIC DNA]</scope>
    <source>
        <strain evidence="5 6">CPCC 203464</strain>
    </source>
</reference>
<dbReference type="InterPro" id="IPR036390">
    <property type="entry name" value="WH_DNA-bd_sf"/>
</dbReference>
<accession>A0A1N7FWZ2</accession>
<dbReference type="EMBL" id="FTNT01000006">
    <property type="protein sequence ID" value="SIS04840.1"/>
    <property type="molecule type" value="Genomic_DNA"/>
</dbReference>
<dbReference type="STRING" id="1344003.SAMN05445060_2358"/>
<keyword evidence="6" id="KW-1185">Reference proteome</keyword>
<dbReference type="InterPro" id="IPR052526">
    <property type="entry name" value="HTH-type_Bedaq_tolerance"/>
</dbReference>
<evidence type="ECO:0000313" key="6">
    <source>
        <dbReference type="Proteomes" id="UP000186218"/>
    </source>
</evidence>
<dbReference type="RefSeq" id="WP_076479695.1">
    <property type="nucleotide sequence ID" value="NZ_FTNT01000006.1"/>
</dbReference>
<evidence type="ECO:0000313" key="5">
    <source>
        <dbReference type="EMBL" id="SIS04840.1"/>
    </source>
</evidence>
<feature type="domain" description="HTH marR-type" evidence="4">
    <location>
        <begin position="1"/>
        <end position="143"/>
    </location>
</feature>
<sequence length="149" mass="16102">MRQDPDVDEVAEALLSGVGVLVRRVRQLPVQDRLTMPERSVLSRLDRDGPASSAELARAAQITAQSMGATVAGLVGQGLVERRRDPGDGRRVIVSVTTAGLALLDAKRHTRGQQLAHVLTEQFTEREIRQLAAAAPLLERLGRSIPTTP</sequence>
<dbReference type="SUPFAM" id="SSF46785">
    <property type="entry name" value="Winged helix' DNA-binding domain"/>
    <property type="match status" value="1"/>
</dbReference>
<name>A0A1N7FWZ2_9NOCA</name>
<dbReference type="Pfam" id="PF12802">
    <property type="entry name" value="MarR_2"/>
    <property type="match status" value="1"/>
</dbReference>
<dbReference type="Proteomes" id="UP000186218">
    <property type="component" value="Unassembled WGS sequence"/>
</dbReference>
<dbReference type="PANTHER" id="PTHR39515">
    <property type="entry name" value="CONSERVED PROTEIN"/>
    <property type="match status" value="1"/>
</dbReference>
<proteinExistence type="predicted"/>
<evidence type="ECO:0000259" key="4">
    <source>
        <dbReference type="PROSITE" id="PS50995"/>
    </source>
</evidence>
<dbReference type="InterPro" id="IPR036388">
    <property type="entry name" value="WH-like_DNA-bd_sf"/>
</dbReference>
<evidence type="ECO:0000256" key="1">
    <source>
        <dbReference type="ARBA" id="ARBA00023015"/>
    </source>
</evidence>
<dbReference type="AlphaFoldDB" id="A0A1N7FWZ2"/>
<dbReference type="InterPro" id="IPR023187">
    <property type="entry name" value="Tscrpt_reg_MarR-type_CS"/>
</dbReference>
<dbReference type="GO" id="GO:0003700">
    <property type="term" value="F:DNA-binding transcription factor activity"/>
    <property type="evidence" value="ECO:0007669"/>
    <property type="project" value="InterPro"/>
</dbReference>
<dbReference type="Gene3D" id="1.10.287.100">
    <property type="match status" value="1"/>
</dbReference>
<evidence type="ECO:0000256" key="3">
    <source>
        <dbReference type="ARBA" id="ARBA00023163"/>
    </source>
</evidence>
<keyword evidence="3" id="KW-0804">Transcription</keyword>
<evidence type="ECO:0000256" key="2">
    <source>
        <dbReference type="ARBA" id="ARBA00023125"/>
    </source>
</evidence>